<reference evidence="1 2" key="1">
    <citation type="journal article" date="2024" name="G3 (Bethesda)">
        <title>Genome assembly of Hibiscus sabdariffa L. provides insights into metabolisms of medicinal natural products.</title>
        <authorList>
            <person name="Kim T."/>
        </authorList>
    </citation>
    <scope>NUCLEOTIDE SEQUENCE [LARGE SCALE GENOMIC DNA]</scope>
    <source>
        <strain evidence="1">TK-2024</strain>
        <tissue evidence="1">Old leaves</tissue>
    </source>
</reference>
<keyword evidence="2" id="KW-1185">Reference proteome</keyword>
<evidence type="ECO:0000313" key="2">
    <source>
        <dbReference type="Proteomes" id="UP001396334"/>
    </source>
</evidence>
<protein>
    <submittedName>
        <fullName evidence="1">Uncharacterized protein</fullName>
    </submittedName>
</protein>
<dbReference type="EMBL" id="JBBPBN010000097">
    <property type="protein sequence ID" value="KAK8980334.1"/>
    <property type="molecule type" value="Genomic_DNA"/>
</dbReference>
<comment type="caution">
    <text evidence="1">The sequence shown here is derived from an EMBL/GenBank/DDBJ whole genome shotgun (WGS) entry which is preliminary data.</text>
</comment>
<gene>
    <name evidence="1" type="ORF">V6N11_061545</name>
</gene>
<evidence type="ECO:0000313" key="1">
    <source>
        <dbReference type="EMBL" id="KAK8980334.1"/>
    </source>
</evidence>
<name>A0ABR2NVZ2_9ROSI</name>
<dbReference type="Proteomes" id="UP001396334">
    <property type="component" value="Unassembled WGS sequence"/>
</dbReference>
<organism evidence="1 2">
    <name type="scientific">Hibiscus sabdariffa</name>
    <name type="common">roselle</name>
    <dbReference type="NCBI Taxonomy" id="183260"/>
    <lineage>
        <taxon>Eukaryota</taxon>
        <taxon>Viridiplantae</taxon>
        <taxon>Streptophyta</taxon>
        <taxon>Embryophyta</taxon>
        <taxon>Tracheophyta</taxon>
        <taxon>Spermatophyta</taxon>
        <taxon>Magnoliopsida</taxon>
        <taxon>eudicotyledons</taxon>
        <taxon>Gunneridae</taxon>
        <taxon>Pentapetalae</taxon>
        <taxon>rosids</taxon>
        <taxon>malvids</taxon>
        <taxon>Malvales</taxon>
        <taxon>Malvaceae</taxon>
        <taxon>Malvoideae</taxon>
        <taxon>Hibiscus</taxon>
    </lineage>
</organism>
<accession>A0ABR2NVZ2</accession>
<proteinExistence type="predicted"/>
<sequence>MRKQKNHIVEGFRGLEKKLSKNDVVSRGHSSGNATVFDITFPFLTNRLSLLFKMNPERIGLYRRPCFLLFSIFPGLVDPNFSTQSELESPFTNSRSVIYKARFHSSKICVHHQNVAAFGTQLGRDSVIKILLAGCSNRELKIYEVTTVEQENRQKVAEMPRDCSTGIPTQAIQHLSPVEIMLPATMMQDDWNCSYYFQVVAYLRDIGSTMLH</sequence>